<dbReference type="AlphaFoldDB" id="A0A1C6SY87"/>
<organism evidence="2 3">
    <name type="scientific">Micromonospora pallida</name>
    <dbReference type="NCBI Taxonomy" id="145854"/>
    <lineage>
        <taxon>Bacteria</taxon>
        <taxon>Bacillati</taxon>
        <taxon>Actinomycetota</taxon>
        <taxon>Actinomycetes</taxon>
        <taxon>Micromonosporales</taxon>
        <taxon>Micromonosporaceae</taxon>
        <taxon>Micromonospora</taxon>
    </lineage>
</organism>
<evidence type="ECO:0008006" key="4">
    <source>
        <dbReference type="Google" id="ProtNLM"/>
    </source>
</evidence>
<name>A0A1C6SY87_9ACTN</name>
<dbReference type="STRING" id="145854.GA0074692_3865"/>
<dbReference type="Proteomes" id="UP000198959">
    <property type="component" value="Unassembled WGS sequence"/>
</dbReference>
<evidence type="ECO:0000313" key="3">
    <source>
        <dbReference type="Proteomes" id="UP000198959"/>
    </source>
</evidence>
<evidence type="ECO:0000256" key="1">
    <source>
        <dbReference type="SAM" id="MobiDB-lite"/>
    </source>
</evidence>
<accession>A0A1C6SY87</accession>
<feature type="compositionally biased region" description="Basic and acidic residues" evidence="1">
    <location>
        <begin position="334"/>
        <end position="347"/>
    </location>
</feature>
<feature type="region of interest" description="Disordered" evidence="1">
    <location>
        <begin position="328"/>
        <end position="347"/>
    </location>
</feature>
<sequence length="347" mass="37645">MPIPTRKSLRSLQWSDDSGRETIPALRAALHDYRHLAPALASPAAVDALALTELENDVAAIWNAYQHSRYGTLARRLPHLIHDCLTATEAYDGDDGLRAHAMTAYAHQLAALFLTKLGEGDLAWTAASRGLAAANTSEDHVVIGSLSRSAAHSLISIGEYAQARGLAATAARFLEPRLATPTPQLLSVYGSLHLVCALAAARKDDRSCANSHINEADAAATRLGTDGNHVWTAFGPTNVSIHKTTVAMELGDVQRAITIGAPLDTTALPVERQVRHAIETARALARWNRIDEALAALLDAEIIGPDQVRYHRLSRDLVREILTRPRPPRPAVELSERMGIRPGEPRW</sequence>
<gene>
    <name evidence="2" type="ORF">GA0074692_3865</name>
</gene>
<protein>
    <recommendedName>
        <fullName evidence="4">Transcriptional regulator</fullName>
    </recommendedName>
</protein>
<evidence type="ECO:0000313" key="2">
    <source>
        <dbReference type="EMBL" id="SCL34564.1"/>
    </source>
</evidence>
<keyword evidence="3" id="KW-1185">Reference proteome</keyword>
<proteinExistence type="predicted"/>
<dbReference type="EMBL" id="FMHW01000002">
    <property type="protein sequence ID" value="SCL34564.1"/>
    <property type="molecule type" value="Genomic_DNA"/>
</dbReference>
<reference evidence="3" key="1">
    <citation type="submission" date="2016-06" db="EMBL/GenBank/DDBJ databases">
        <authorList>
            <person name="Varghese N."/>
            <person name="Submissions Spin"/>
        </authorList>
    </citation>
    <scope>NUCLEOTIDE SEQUENCE [LARGE SCALE GENOMIC DNA]</scope>
    <source>
        <strain evidence="3">DSM 43817</strain>
    </source>
</reference>